<keyword evidence="10" id="KW-1185">Reference proteome</keyword>
<dbReference type="PANTHER" id="PTHR10838">
    <property type="entry name" value="SYNAPTOGYRIN"/>
    <property type="match status" value="1"/>
</dbReference>
<evidence type="ECO:0000256" key="3">
    <source>
        <dbReference type="ARBA" id="ARBA00022692"/>
    </source>
</evidence>
<dbReference type="PROSITE" id="PS51225">
    <property type="entry name" value="MARVEL"/>
    <property type="match status" value="1"/>
</dbReference>
<keyword evidence="5 6" id="KW-0472">Membrane</keyword>
<evidence type="ECO:0000256" key="1">
    <source>
        <dbReference type="ARBA" id="ARBA00004141"/>
    </source>
</evidence>
<evidence type="ECO:0000256" key="4">
    <source>
        <dbReference type="ARBA" id="ARBA00022989"/>
    </source>
</evidence>
<sequence length="224" mass="24652">MESGAYGAAKAGGSFDLWRFLAQPQVVARAASLVFALIEFSCIFGEGYSNRHDSHQQYCVFNHNEDACRYGSAIGVLAFLACAFFLVVDVYFPQISNAVDRKYLVIGDLLFSALWTFLWFVGFCFLTNQWAATNPADVLVGADSARAAITFSFFSIFSWGLLAALAYQRYKAGVDDFMQNYVDPAPDPSTAYASYPGPPADSYQQPPFTQSAEATEGYQPPVVY</sequence>
<dbReference type="Pfam" id="PF01284">
    <property type="entry name" value="MARVEL"/>
    <property type="match status" value="1"/>
</dbReference>
<dbReference type="AlphaFoldDB" id="A0AA40LGL2"/>
<evidence type="ECO:0000256" key="6">
    <source>
        <dbReference type="PIRNR" id="PIRNR011282"/>
    </source>
</evidence>
<dbReference type="GO" id="GO:0031594">
    <property type="term" value="C:neuromuscular junction"/>
    <property type="evidence" value="ECO:0007669"/>
    <property type="project" value="TreeGrafter"/>
</dbReference>
<evidence type="ECO:0000313" key="10">
    <source>
        <dbReference type="Proteomes" id="UP001177744"/>
    </source>
</evidence>
<dbReference type="PIRSF" id="PIRSF011282">
    <property type="entry name" value="Synaptogyrin"/>
    <property type="match status" value="1"/>
</dbReference>
<dbReference type="InterPro" id="IPR008253">
    <property type="entry name" value="Marvel"/>
</dbReference>
<dbReference type="EMBL" id="JAULJE010000020">
    <property type="protein sequence ID" value="KAK1330778.1"/>
    <property type="molecule type" value="Genomic_DNA"/>
</dbReference>
<keyword evidence="3 6" id="KW-0812">Transmembrane</keyword>
<keyword evidence="4 6" id="KW-1133">Transmembrane helix</keyword>
<comment type="caution">
    <text evidence="9">The sequence shown here is derived from an EMBL/GenBank/DDBJ whole genome shotgun (WGS) entry which is preliminary data.</text>
</comment>
<evidence type="ECO:0000256" key="7">
    <source>
        <dbReference type="SAM" id="MobiDB-lite"/>
    </source>
</evidence>
<evidence type="ECO:0000313" key="9">
    <source>
        <dbReference type="EMBL" id="KAK1330778.1"/>
    </source>
</evidence>
<protein>
    <recommendedName>
        <fullName evidence="6">Synaptogyrin</fullName>
    </recommendedName>
</protein>
<feature type="compositionally biased region" description="Polar residues" evidence="7">
    <location>
        <begin position="202"/>
        <end position="213"/>
    </location>
</feature>
<evidence type="ECO:0000256" key="2">
    <source>
        <dbReference type="ARBA" id="ARBA00010252"/>
    </source>
</evidence>
<dbReference type="InterPro" id="IPR016579">
    <property type="entry name" value="Synaptogyrin"/>
</dbReference>
<feature type="region of interest" description="Disordered" evidence="7">
    <location>
        <begin position="192"/>
        <end position="224"/>
    </location>
</feature>
<feature type="transmembrane region" description="Helical" evidence="6">
    <location>
        <begin position="70"/>
        <end position="92"/>
    </location>
</feature>
<evidence type="ECO:0000256" key="5">
    <source>
        <dbReference type="ARBA" id="ARBA00023136"/>
    </source>
</evidence>
<accession>A0AA40LGL2</accession>
<evidence type="ECO:0000259" key="8">
    <source>
        <dbReference type="PROSITE" id="PS51225"/>
    </source>
</evidence>
<dbReference type="Proteomes" id="UP001177744">
    <property type="component" value="Unassembled WGS sequence"/>
</dbReference>
<comment type="subcellular location">
    <subcellularLocation>
        <location evidence="1 6">Membrane</location>
        <topology evidence="1 6">Multi-pass membrane protein</topology>
    </subcellularLocation>
</comment>
<name>A0AA40LGL2_CNENI</name>
<feature type="transmembrane region" description="Helical" evidence="6">
    <location>
        <begin position="148"/>
        <end position="167"/>
    </location>
</feature>
<dbReference type="GO" id="GO:0030672">
    <property type="term" value="C:synaptic vesicle membrane"/>
    <property type="evidence" value="ECO:0007669"/>
    <property type="project" value="TreeGrafter"/>
</dbReference>
<feature type="domain" description="MARVEL" evidence="8">
    <location>
        <begin position="20"/>
        <end position="171"/>
    </location>
</feature>
<comment type="similarity">
    <text evidence="2 6">Belongs to the synaptogyrin family.</text>
</comment>
<dbReference type="PANTHER" id="PTHR10838:SF19">
    <property type="entry name" value="SYNAPTOGYRIN-2 LIKE PROTEIN-RELATED"/>
    <property type="match status" value="1"/>
</dbReference>
<organism evidence="9 10">
    <name type="scientific">Cnephaeus nilssonii</name>
    <name type="common">Northern bat</name>
    <name type="synonym">Eptesicus nilssonii</name>
    <dbReference type="NCBI Taxonomy" id="3371016"/>
    <lineage>
        <taxon>Eukaryota</taxon>
        <taxon>Metazoa</taxon>
        <taxon>Chordata</taxon>
        <taxon>Craniata</taxon>
        <taxon>Vertebrata</taxon>
        <taxon>Euteleostomi</taxon>
        <taxon>Mammalia</taxon>
        <taxon>Eutheria</taxon>
        <taxon>Laurasiatheria</taxon>
        <taxon>Chiroptera</taxon>
        <taxon>Yangochiroptera</taxon>
        <taxon>Vespertilionidae</taxon>
        <taxon>Cnephaeus</taxon>
    </lineage>
</organism>
<reference evidence="9" key="1">
    <citation type="submission" date="2023-06" db="EMBL/GenBank/DDBJ databases">
        <title>Reference genome for the Northern bat (Eptesicus nilssonii), a most northern bat species.</title>
        <authorList>
            <person name="Laine V.N."/>
            <person name="Pulliainen A.T."/>
            <person name="Lilley T.M."/>
        </authorList>
    </citation>
    <scope>NUCLEOTIDE SEQUENCE</scope>
    <source>
        <strain evidence="9">BLF_Eptnil</strain>
        <tissue evidence="9">Kidney</tissue>
    </source>
</reference>
<feature type="transmembrane region" description="Helical" evidence="6">
    <location>
        <begin position="104"/>
        <end position="128"/>
    </location>
</feature>
<gene>
    <name evidence="9" type="ORF">QTO34_008716</name>
</gene>
<proteinExistence type="inferred from homology"/>